<dbReference type="RefSeq" id="YP_010669529.1">
    <property type="nucleotide sequence ID" value="NC_070961.1"/>
</dbReference>
<dbReference type="KEGG" id="vg:77945712"/>
<dbReference type="Proteomes" id="UP000663288">
    <property type="component" value="Segment"/>
</dbReference>
<feature type="region of interest" description="Disordered" evidence="1">
    <location>
        <begin position="270"/>
        <end position="311"/>
    </location>
</feature>
<sequence length="797" mass="84438">MAAGNVGYTDTRSFSGSLLGDIAGGIKDRIGNSMLMARQERANAAKALNVGGRNDGITKQEFDKEYGKGYFFKRALGSNFGGDRIARTRGYFEKNPPAGRDPTGTRESRFSAGFDYASKEGLIKSARPLQGPKAPEYLYSYDRRYADVLGDAAKFKDDTLDKDKMKAKSPMFGGGTIGITDTRSFGGKKDKNAVPVEDKQLNEKIASSLSGIEIQMTRLEQKMNSGEGEDGQVASLVSQNSKAIVAGFTAIHSALSSFLGMTQKQTKAIKDGAEAKKDAEEKAEDKANRAAEEFGAEGIDGGAENVTPDKLKKGGGDGFWGGLLGGLFDLFTGRSVGAFGRTGRIRARGARGGAVARLARMKGKGLMRGIGGRLLGPAAAIGMDLAYPSPAGGYDQLRGPNAYFNRPGYRRPRLNQGASMPGDGVGKTVIVGDTPPGTSEAVIPMTPQVFRDSARARAQVMKKNKDFFVNTYADGNKKFFNGPNGWAELGKKLWESIKGMFGGGGNDTPTADDPPPGSLTPVSLDGFSEKEISDLGRIVAAEAGDKQGQALVLNSILNRYRQIKSGKVAPSQWGIQGKTKEEVTLTDIIYAANQYQPIRDGSFDKITADQGTTALNNAVEGGGLDPAKVKENLMSGGMSAGDATQVAVADSFYNPELSSNKPFRDAPSVSTDNKHAFMSSPIGYKPSDLTSLNAIPRTETPPEPTAPADQSQADANAKLMDSIVPGWSGQMKVLQQLTTEYNPNPIGSNLFLTLPDFGKSTPTAASTGSAQESKNLTGMSFADFGGFSFTPSHPSGQ</sequence>
<protein>
    <submittedName>
        <fullName evidence="2">Uncharacterized protein</fullName>
    </submittedName>
</protein>
<organism evidence="2 3">
    <name type="scientific">Synechococcus phage S-H9-1</name>
    <dbReference type="NCBI Taxonomy" id="2783674"/>
    <lineage>
        <taxon>Viruses</taxon>
        <taxon>Duplodnaviria</taxon>
        <taxon>Heunggongvirae</taxon>
        <taxon>Uroviricota</taxon>
        <taxon>Caudoviricetes</taxon>
        <taxon>Pantevenvirales</taxon>
        <taxon>Kyanoviridae</taxon>
        <taxon>Scyllavirus</taxon>
        <taxon>Scyllavirus aitchnine</taxon>
    </lineage>
</organism>
<feature type="region of interest" description="Disordered" evidence="1">
    <location>
        <begin position="688"/>
        <end position="712"/>
    </location>
</feature>
<proteinExistence type="predicted"/>
<feature type="region of interest" description="Disordered" evidence="1">
    <location>
        <begin position="90"/>
        <end position="109"/>
    </location>
</feature>
<dbReference type="Gene3D" id="1.10.10.2520">
    <property type="entry name" value="Cell wall hydrolase SleB, domain 1"/>
    <property type="match status" value="1"/>
</dbReference>
<evidence type="ECO:0000256" key="1">
    <source>
        <dbReference type="SAM" id="MobiDB-lite"/>
    </source>
</evidence>
<dbReference type="InterPro" id="IPR042047">
    <property type="entry name" value="SleB_dom1"/>
</dbReference>
<evidence type="ECO:0000313" key="3">
    <source>
        <dbReference type="Proteomes" id="UP000663288"/>
    </source>
</evidence>
<keyword evidence="3" id="KW-1185">Reference proteome</keyword>
<dbReference type="GeneID" id="77945712"/>
<accession>A0A873WDD2</accession>
<reference evidence="2" key="1">
    <citation type="submission" date="2020-10" db="EMBL/GenBank/DDBJ databases">
        <title>The Isolation and Genome Sequence of a Novel Cyanophage S-H9-1 from the Yellow Sea, China.</title>
        <authorList>
            <person name="Jiang T."/>
        </authorList>
    </citation>
    <scope>NUCLEOTIDE SEQUENCE</scope>
</reference>
<feature type="compositionally biased region" description="Basic and acidic residues" evidence="1">
    <location>
        <begin position="270"/>
        <end position="292"/>
    </location>
</feature>
<evidence type="ECO:0000313" key="2">
    <source>
        <dbReference type="EMBL" id="QPB08113.1"/>
    </source>
</evidence>
<name>A0A873WDD2_9CAUD</name>
<dbReference type="EMBL" id="MW117966">
    <property type="protein sequence ID" value="QPB08113.1"/>
    <property type="molecule type" value="Genomic_DNA"/>
</dbReference>